<dbReference type="RefSeq" id="WP_238311864.1">
    <property type="nucleotide sequence ID" value="NZ_BPQV01000008.1"/>
</dbReference>
<reference evidence="2" key="1">
    <citation type="journal article" date="2021" name="Front. Microbiol.">
        <title>Comprehensive Comparative Genomics and Phenotyping of Methylobacterium Species.</title>
        <authorList>
            <person name="Alessa O."/>
            <person name="Ogura Y."/>
            <person name="Fujitani Y."/>
            <person name="Takami H."/>
            <person name="Hayashi T."/>
            <person name="Sahin N."/>
            <person name="Tani A."/>
        </authorList>
    </citation>
    <scope>NUCLEOTIDE SEQUENCE</scope>
    <source>
        <strain evidence="2">NBRC 15689</strain>
    </source>
</reference>
<keyword evidence="3" id="KW-1185">Reference proteome</keyword>
<dbReference type="CDD" id="cd07891">
    <property type="entry name" value="CYTH-like_CthTTM-like_1"/>
    <property type="match status" value="1"/>
</dbReference>
<dbReference type="SMART" id="SM01118">
    <property type="entry name" value="CYTH"/>
    <property type="match status" value="1"/>
</dbReference>
<protein>
    <submittedName>
        <fullName evidence="2">Inorganic triphosphatase</fullName>
    </submittedName>
</protein>
<dbReference type="SUPFAM" id="SSF55154">
    <property type="entry name" value="CYTH-like phosphatases"/>
    <property type="match status" value="1"/>
</dbReference>
<dbReference type="PANTHER" id="PTHR40114">
    <property type="entry name" value="SLR0698 PROTEIN"/>
    <property type="match status" value="1"/>
</dbReference>
<dbReference type="Gene3D" id="2.40.320.10">
    <property type="entry name" value="Hypothetical Protein Pfu-838710-001"/>
    <property type="match status" value="1"/>
</dbReference>
<dbReference type="Pfam" id="PF01928">
    <property type="entry name" value="CYTH"/>
    <property type="match status" value="1"/>
</dbReference>
<evidence type="ECO:0000313" key="3">
    <source>
        <dbReference type="Proteomes" id="UP001055156"/>
    </source>
</evidence>
<dbReference type="EMBL" id="BPQV01000008">
    <property type="protein sequence ID" value="GJE28072.1"/>
    <property type="molecule type" value="Genomic_DNA"/>
</dbReference>
<comment type="caution">
    <text evidence="2">The sequence shown here is derived from an EMBL/GenBank/DDBJ whole genome shotgun (WGS) entry which is preliminary data.</text>
</comment>
<dbReference type="InterPro" id="IPR012042">
    <property type="entry name" value="NeuTTM/CthTTM-like"/>
</dbReference>
<dbReference type="Proteomes" id="UP001055156">
    <property type="component" value="Unassembled WGS sequence"/>
</dbReference>
<dbReference type="InterPro" id="IPR023577">
    <property type="entry name" value="CYTH_domain"/>
</dbReference>
<name>A0ABQ4TDF7_METOR</name>
<proteinExistence type="predicted"/>
<sequence>MRFEIERKFLVVGESWKAAATDSRLLRDGLIGRFGTGKVRIRMDPERAWITVKGARMGFSRPEFEYEIPQKDAAAMLDAVCVGPIIEKTRYTVPHDGMLWVVDVFEGPLKDVTIAEIELEREDQIFSCPPWIGEEVTGDVRFRQTTLLELCARGRRSISLDDIFALPKLA</sequence>
<evidence type="ECO:0000313" key="2">
    <source>
        <dbReference type="EMBL" id="GJE28072.1"/>
    </source>
</evidence>
<dbReference type="InterPro" id="IPR033469">
    <property type="entry name" value="CYTH-like_dom_sf"/>
</dbReference>
<accession>A0ABQ4TDF7</accession>
<dbReference type="PIRSF" id="PIRSF016487">
    <property type="entry name" value="CYTH_UCP016487"/>
    <property type="match status" value="1"/>
</dbReference>
<dbReference type="PROSITE" id="PS51707">
    <property type="entry name" value="CYTH"/>
    <property type="match status" value="1"/>
</dbReference>
<evidence type="ECO:0000259" key="1">
    <source>
        <dbReference type="PROSITE" id="PS51707"/>
    </source>
</evidence>
<reference evidence="2" key="2">
    <citation type="submission" date="2021-08" db="EMBL/GenBank/DDBJ databases">
        <authorList>
            <person name="Tani A."/>
            <person name="Ola A."/>
            <person name="Ogura Y."/>
            <person name="Katsura K."/>
            <person name="Hayashi T."/>
        </authorList>
    </citation>
    <scope>NUCLEOTIDE SEQUENCE</scope>
    <source>
        <strain evidence="2">NBRC 15689</strain>
    </source>
</reference>
<dbReference type="PANTHER" id="PTHR40114:SF1">
    <property type="entry name" value="SLR0698 PROTEIN"/>
    <property type="match status" value="1"/>
</dbReference>
<organism evidence="2 3">
    <name type="scientific">Methylobacterium organophilum</name>
    <dbReference type="NCBI Taxonomy" id="410"/>
    <lineage>
        <taxon>Bacteria</taxon>
        <taxon>Pseudomonadati</taxon>
        <taxon>Pseudomonadota</taxon>
        <taxon>Alphaproteobacteria</taxon>
        <taxon>Hyphomicrobiales</taxon>
        <taxon>Methylobacteriaceae</taxon>
        <taxon>Methylobacterium</taxon>
    </lineage>
</organism>
<gene>
    <name evidence="2" type="ORF">LKMONMHP_2936</name>
</gene>
<feature type="domain" description="CYTH" evidence="1">
    <location>
        <begin position="2"/>
        <end position="149"/>
    </location>
</feature>